<dbReference type="NCBIfam" id="TIGR03824">
    <property type="entry name" value="FlgM_jcvi"/>
    <property type="match status" value="1"/>
</dbReference>
<comment type="caution">
    <text evidence="9">The sequence shown here is derived from an EMBL/GenBank/DDBJ whole genome shotgun (WGS) entry which is preliminary data.</text>
</comment>
<keyword evidence="10" id="KW-1185">Reference proteome</keyword>
<dbReference type="OrthoDB" id="2991036at2"/>
<dbReference type="Proteomes" id="UP000242310">
    <property type="component" value="Unassembled WGS sequence"/>
</dbReference>
<dbReference type="InterPro" id="IPR031316">
    <property type="entry name" value="FlgM_C"/>
</dbReference>
<keyword evidence="6" id="KW-0804">Transcription</keyword>
<keyword evidence="5" id="KW-0805">Transcription regulation</keyword>
<organism evidence="9 10">
    <name type="scientific">Salsuginibacillus halophilus</name>
    <dbReference type="NCBI Taxonomy" id="517424"/>
    <lineage>
        <taxon>Bacteria</taxon>
        <taxon>Bacillati</taxon>
        <taxon>Bacillota</taxon>
        <taxon>Bacilli</taxon>
        <taxon>Bacillales</taxon>
        <taxon>Bacillaceae</taxon>
        <taxon>Salsuginibacillus</taxon>
    </lineage>
</organism>
<evidence type="ECO:0000256" key="3">
    <source>
        <dbReference type="ARBA" id="ARBA00022491"/>
    </source>
</evidence>
<protein>
    <recommendedName>
        <fullName evidence="2">Negative regulator of flagellin synthesis</fullName>
    </recommendedName>
</protein>
<gene>
    <name evidence="9" type="ORF">B0H94_104170</name>
</gene>
<feature type="compositionally biased region" description="Basic and acidic residues" evidence="7">
    <location>
        <begin position="29"/>
        <end position="49"/>
    </location>
</feature>
<evidence type="ECO:0000256" key="5">
    <source>
        <dbReference type="ARBA" id="ARBA00023015"/>
    </source>
</evidence>
<proteinExistence type="inferred from homology"/>
<evidence type="ECO:0000313" key="10">
    <source>
        <dbReference type="Proteomes" id="UP000242310"/>
    </source>
</evidence>
<feature type="region of interest" description="Disordered" evidence="7">
    <location>
        <begin position="19"/>
        <end position="49"/>
    </location>
</feature>
<keyword evidence="4" id="KW-1005">Bacterial flagellum biogenesis</keyword>
<evidence type="ECO:0000256" key="6">
    <source>
        <dbReference type="ARBA" id="ARBA00023163"/>
    </source>
</evidence>
<dbReference type="Pfam" id="PF04316">
    <property type="entry name" value="FlgM"/>
    <property type="match status" value="1"/>
</dbReference>
<evidence type="ECO:0000256" key="4">
    <source>
        <dbReference type="ARBA" id="ARBA00022795"/>
    </source>
</evidence>
<feature type="domain" description="Anti-sigma-28 factor FlgM C-terminal" evidence="8">
    <location>
        <begin position="32"/>
        <end position="80"/>
    </location>
</feature>
<dbReference type="GO" id="GO:0044781">
    <property type="term" value="P:bacterial-type flagellum organization"/>
    <property type="evidence" value="ECO:0007669"/>
    <property type="project" value="UniProtKB-KW"/>
</dbReference>
<accession>A0A2P8HQT1</accession>
<name>A0A2P8HQT1_9BACI</name>
<dbReference type="InterPro" id="IPR007412">
    <property type="entry name" value="FlgM"/>
</dbReference>
<dbReference type="SUPFAM" id="SSF101498">
    <property type="entry name" value="Anti-sigma factor FlgM"/>
    <property type="match status" value="1"/>
</dbReference>
<evidence type="ECO:0000256" key="1">
    <source>
        <dbReference type="ARBA" id="ARBA00005322"/>
    </source>
</evidence>
<comment type="similarity">
    <text evidence="1">Belongs to the FlgM family.</text>
</comment>
<dbReference type="GO" id="GO:0045892">
    <property type="term" value="P:negative regulation of DNA-templated transcription"/>
    <property type="evidence" value="ECO:0007669"/>
    <property type="project" value="InterPro"/>
</dbReference>
<evidence type="ECO:0000259" key="8">
    <source>
        <dbReference type="Pfam" id="PF04316"/>
    </source>
</evidence>
<dbReference type="AlphaFoldDB" id="A0A2P8HQT1"/>
<dbReference type="RefSeq" id="WP_106588135.1">
    <property type="nucleotide sequence ID" value="NZ_PYAV01000004.1"/>
</dbReference>
<dbReference type="EMBL" id="PYAV01000004">
    <property type="protein sequence ID" value="PSL48569.1"/>
    <property type="molecule type" value="Genomic_DNA"/>
</dbReference>
<keyword evidence="3" id="KW-0678">Repressor</keyword>
<evidence type="ECO:0000256" key="7">
    <source>
        <dbReference type="SAM" id="MobiDB-lite"/>
    </source>
</evidence>
<dbReference type="InterPro" id="IPR035890">
    <property type="entry name" value="Anti-sigma-28_factor_FlgM_sf"/>
</dbReference>
<reference evidence="9 10" key="1">
    <citation type="submission" date="2018-03" db="EMBL/GenBank/DDBJ databases">
        <title>Genomic Encyclopedia of Type Strains, Phase III (KMG-III): the genomes of soil and plant-associated and newly described type strains.</title>
        <authorList>
            <person name="Whitman W."/>
        </authorList>
    </citation>
    <scope>NUCLEOTIDE SEQUENCE [LARGE SCALE GENOMIC DNA]</scope>
    <source>
        <strain evidence="9 10">CGMCC 1.07653</strain>
    </source>
</reference>
<evidence type="ECO:0000313" key="9">
    <source>
        <dbReference type="EMBL" id="PSL48569.1"/>
    </source>
</evidence>
<evidence type="ECO:0000256" key="2">
    <source>
        <dbReference type="ARBA" id="ARBA00017823"/>
    </source>
</evidence>
<sequence length="86" mass="9882">MKINPLGPMNNNPYRQQVEKQNEAGQAAQKKDQVEISDQAKHMQQESGDEIRTDKVNELKQQIDSGEYNVNNNDIARSLYDFWNGS</sequence>
<dbReference type="Gene3D" id="6.10.140.30">
    <property type="entry name" value="Anti-sigma-28 factor FlgM"/>
    <property type="match status" value="1"/>
</dbReference>